<dbReference type="Proteomes" id="UP000256269">
    <property type="component" value="Unassembled WGS sequence"/>
</dbReference>
<evidence type="ECO:0000313" key="3">
    <source>
        <dbReference type="Proteomes" id="UP000256269"/>
    </source>
</evidence>
<sequence length="408" mass="45456">MPFFKRDNPQRDDGPNPPRTPLIALQDMPKATAPVPYLGAETFDLIPGYLFLNWGTAAGVLTAAYATTDNNGWSRSDWVRDLKPETKCLIQVAREGFHAPDGPDVIDLSIEDAHDRGRLWRYYARAIGQPAPYWPKDVAFEDLMTAWRPGHPPVTTTPVLSPDVSPLLQMSALYPPDSPTHRVLMYYYLRVLHDAGTLSRWAAEAATDEHFQAFDEDHPAAFTDRLVLGAAAIDVPQPKALDDLGETAIRAVFAEISSRHDTLAVRVIECIHMFGAEHHLPFAAIDRYRVGETAMLDEWLKQLDEVPIHVPDPRFGHFAPKYYPQVQRRLVDRATGAPVVELVDFHGEVEEYVTALPRRLPATTPLAELIIDNGGHSLWVRTGDGTLYPARAVSTTWPGATPAPTLLR</sequence>
<dbReference type="EMBL" id="QUNO01000022">
    <property type="protein sequence ID" value="REH31149.1"/>
    <property type="molecule type" value="Genomic_DNA"/>
</dbReference>
<evidence type="ECO:0000256" key="1">
    <source>
        <dbReference type="SAM" id="MobiDB-lite"/>
    </source>
</evidence>
<accession>A0A3E0GWA4</accession>
<gene>
    <name evidence="2" type="ORF">BCF44_122172</name>
</gene>
<evidence type="ECO:0000313" key="2">
    <source>
        <dbReference type="EMBL" id="REH31149.1"/>
    </source>
</evidence>
<protein>
    <submittedName>
        <fullName evidence="2">Uncharacterized protein</fullName>
    </submittedName>
</protein>
<proteinExistence type="predicted"/>
<name>A0A3E0GWA4_9PSEU</name>
<comment type="caution">
    <text evidence="2">The sequence shown here is derived from an EMBL/GenBank/DDBJ whole genome shotgun (WGS) entry which is preliminary data.</text>
</comment>
<dbReference type="OrthoDB" id="4517419at2"/>
<reference evidence="2 3" key="1">
    <citation type="submission" date="2018-08" db="EMBL/GenBank/DDBJ databases">
        <title>Genomic Encyclopedia of Archaeal and Bacterial Type Strains, Phase II (KMG-II): from individual species to whole genera.</title>
        <authorList>
            <person name="Goeker M."/>
        </authorList>
    </citation>
    <scope>NUCLEOTIDE SEQUENCE [LARGE SCALE GENOMIC DNA]</scope>
    <source>
        <strain evidence="2 3">DSM 45791</strain>
    </source>
</reference>
<keyword evidence="3" id="KW-1185">Reference proteome</keyword>
<dbReference type="AlphaFoldDB" id="A0A3E0GWA4"/>
<organism evidence="2 3">
    <name type="scientific">Kutzneria buriramensis</name>
    <dbReference type="NCBI Taxonomy" id="1045776"/>
    <lineage>
        <taxon>Bacteria</taxon>
        <taxon>Bacillati</taxon>
        <taxon>Actinomycetota</taxon>
        <taxon>Actinomycetes</taxon>
        <taxon>Pseudonocardiales</taxon>
        <taxon>Pseudonocardiaceae</taxon>
        <taxon>Kutzneria</taxon>
    </lineage>
</organism>
<feature type="region of interest" description="Disordered" evidence="1">
    <location>
        <begin position="1"/>
        <end position="20"/>
    </location>
</feature>
<feature type="compositionally biased region" description="Basic and acidic residues" evidence="1">
    <location>
        <begin position="1"/>
        <end position="14"/>
    </location>
</feature>
<dbReference type="RefSeq" id="WP_116180960.1">
    <property type="nucleotide sequence ID" value="NZ_CP144376.1"/>
</dbReference>